<evidence type="ECO:0000256" key="3">
    <source>
        <dbReference type="SAM" id="Coils"/>
    </source>
</evidence>
<dbReference type="EMBL" id="CP061032">
    <property type="protein sequence ID" value="QNP89615.1"/>
    <property type="molecule type" value="Genomic_DNA"/>
</dbReference>
<dbReference type="PANTHER" id="PTHR32347">
    <property type="entry name" value="EFFLUX SYSTEM COMPONENT YKNX-RELATED"/>
    <property type="match status" value="1"/>
</dbReference>
<feature type="region of interest" description="Disordered" evidence="4">
    <location>
        <begin position="192"/>
        <end position="230"/>
    </location>
</feature>
<reference evidence="8 9" key="1">
    <citation type="submission" date="2020-08" db="EMBL/GenBank/DDBJ databases">
        <title>novel species in genus Corynebacterium.</title>
        <authorList>
            <person name="Zhang G."/>
        </authorList>
    </citation>
    <scope>NUCLEOTIDE SEQUENCE [LARGE SCALE GENOMIC DNA]</scope>
    <source>
        <strain evidence="8 9">zg-917</strain>
        <strain evidence="7">Zg-917</strain>
    </source>
</reference>
<feature type="domain" description="YknX-like beta-barrel" evidence="5">
    <location>
        <begin position="342"/>
        <end position="434"/>
    </location>
</feature>
<evidence type="ECO:0000256" key="1">
    <source>
        <dbReference type="ARBA" id="ARBA00004196"/>
    </source>
</evidence>
<dbReference type="Proteomes" id="UP000642876">
    <property type="component" value="Unassembled WGS sequence"/>
</dbReference>
<keyword evidence="9" id="KW-1185">Reference proteome</keyword>
<dbReference type="Gene3D" id="2.40.420.20">
    <property type="match status" value="1"/>
</dbReference>
<organism evidence="7 8">
    <name type="scientific">Corynebacterium lujinxingii</name>
    <dbReference type="NCBI Taxonomy" id="2763010"/>
    <lineage>
        <taxon>Bacteria</taxon>
        <taxon>Bacillati</taxon>
        <taxon>Actinomycetota</taxon>
        <taxon>Actinomycetes</taxon>
        <taxon>Mycobacteriales</taxon>
        <taxon>Corynebacteriaceae</taxon>
        <taxon>Corynebacterium</taxon>
    </lineage>
</organism>
<name>A0A7H0JX49_9CORY</name>
<dbReference type="InterPro" id="IPR058636">
    <property type="entry name" value="Beta-barrel_YknX"/>
</dbReference>
<dbReference type="PANTHER" id="PTHR32347:SF23">
    <property type="entry name" value="BLL5650 PROTEIN"/>
    <property type="match status" value="1"/>
</dbReference>
<feature type="region of interest" description="Disordered" evidence="4">
    <location>
        <begin position="384"/>
        <end position="407"/>
    </location>
</feature>
<feature type="compositionally biased region" description="Basic and acidic residues" evidence="4">
    <location>
        <begin position="527"/>
        <end position="541"/>
    </location>
</feature>
<dbReference type="SUPFAM" id="SSF111369">
    <property type="entry name" value="HlyD-like secretion proteins"/>
    <property type="match status" value="2"/>
</dbReference>
<dbReference type="InterPro" id="IPR050465">
    <property type="entry name" value="UPF0194_transport"/>
</dbReference>
<gene>
    <name evidence="6" type="ORF">H7348_01340</name>
    <name evidence="7" type="ORF">IAU68_07860</name>
</gene>
<dbReference type="AlphaFoldDB" id="A0A7H0JX49"/>
<dbReference type="RefSeq" id="WP_171192758.1">
    <property type="nucleotide sequence ID" value="NZ_CP061032.1"/>
</dbReference>
<dbReference type="EMBL" id="JACMYE010000001">
    <property type="protein sequence ID" value="MBC3177962.1"/>
    <property type="molecule type" value="Genomic_DNA"/>
</dbReference>
<evidence type="ECO:0000313" key="9">
    <source>
        <dbReference type="Proteomes" id="UP000642876"/>
    </source>
</evidence>
<sequence length="541" mass="55428">MASQTSHSTGRRRLARASLAIVTSSALLLSACGFGGGGEDDAADGGLQPGDYTVASAEGVTDSVVVTGKIEPVRQINITSAVQSEVKNVAVKAGDRVKAEQFLVAMDTEQLERQLEVQQKQQANAQADAQAQAEQAQAQLDALRASINNGTHPGIRAAQAQVDQAQAAYNAVAGGAGPRLVNRGLAAAEQVAGKLSSHGNATAKPGAPKPQAPAPIPAPAPGAPAPGSQEAAVEQLLGGGGGGAPAASKEEAYAALQNAQAELEAARAQAAQERDQLKAQAEAAWRQAETAQLGDGDGTLEYQVQEGTVYSPIAGLITDVAVHEGDIPQGKLLTVADDSRLVIRAEVRESDVPNISTGDRVEFTSTATGKKKYKGKVTRIAPAANEDGAPSMPGMQAGGGGGSQGSSEVTFPVEIEITGNKEGLLLGGSARAEIVTAEAKDALNVPLDAVYEDGDAKKVLVLATDGDEATSGKVEERTVKTGASNDVDIAVTGGDLKAGDIVVNWPDEYRERIGETVSINDPGFSADKVREARDSDGKKEQ</sequence>
<accession>A0A7H0JX49</accession>
<dbReference type="Gene3D" id="2.40.30.170">
    <property type="match status" value="1"/>
</dbReference>
<feature type="compositionally biased region" description="Pro residues" evidence="4">
    <location>
        <begin position="207"/>
        <end position="224"/>
    </location>
</feature>
<evidence type="ECO:0000259" key="5">
    <source>
        <dbReference type="Pfam" id="PF25990"/>
    </source>
</evidence>
<feature type="coiled-coil region" evidence="3">
    <location>
        <begin position="246"/>
        <end position="283"/>
    </location>
</feature>
<dbReference type="KEGG" id="cluj:IAU68_07860"/>
<keyword evidence="2 3" id="KW-0175">Coiled coil</keyword>
<dbReference type="Gene3D" id="2.40.50.100">
    <property type="match status" value="1"/>
</dbReference>
<evidence type="ECO:0000256" key="2">
    <source>
        <dbReference type="ARBA" id="ARBA00023054"/>
    </source>
</evidence>
<evidence type="ECO:0000313" key="7">
    <source>
        <dbReference type="EMBL" id="QNP89615.1"/>
    </source>
</evidence>
<dbReference type="Gene3D" id="1.10.287.470">
    <property type="entry name" value="Helix hairpin bin"/>
    <property type="match status" value="1"/>
</dbReference>
<dbReference type="GO" id="GO:0030313">
    <property type="term" value="C:cell envelope"/>
    <property type="evidence" value="ECO:0007669"/>
    <property type="project" value="UniProtKB-SubCell"/>
</dbReference>
<comment type="subcellular location">
    <subcellularLocation>
        <location evidence="1">Cell envelope</location>
    </subcellularLocation>
</comment>
<evidence type="ECO:0000256" key="4">
    <source>
        <dbReference type="SAM" id="MobiDB-lite"/>
    </source>
</evidence>
<protein>
    <submittedName>
        <fullName evidence="7">Efflux RND transporter periplasmic adaptor subunit</fullName>
    </submittedName>
</protein>
<feature type="coiled-coil region" evidence="3">
    <location>
        <begin position="108"/>
        <end position="146"/>
    </location>
</feature>
<evidence type="ECO:0000313" key="6">
    <source>
        <dbReference type="EMBL" id="MBC3177962.1"/>
    </source>
</evidence>
<proteinExistence type="predicted"/>
<dbReference type="Proteomes" id="UP000516235">
    <property type="component" value="Chromosome"/>
</dbReference>
<feature type="region of interest" description="Disordered" evidence="4">
    <location>
        <begin position="514"/>
        <end position="541"/>
    </location>
</feature>
<dbReference type="Pfam" id="PF25990">
    <property type="entry name" value="Beta-barrel_YknX"/>
    <property type="match status" value="1"/>
</dbReference>
<evidence type="ECO:0000313" key="8">
    <source>
        <dbReference type="Proteomes" id="UP000516235"/>
    </source>
</evidence>